<dbReference type="AlphaFoldDB" id="A0A1G8WRY0"/>
<evidence type="ECO:0000313" key="2">
    <source>
        <dbReference type="EMBL" id="SDJ80961.1"/>
    </source>
</evidence>
<evidence type="ECO:0000313" key="3">
    <source>
        <dbReference type="Proteomes" id="UP000198694"/>
    </source>
</evidence>
<keyword evidence="1" id="KW-1133">Transmembrane helix</keyword>
<feature type="transmembrane region" description="Helical" evidence="1">
    <location>
        <begin position="175"/>
        <end position="194"/>
    </location>
</feature>
<proteinExistence type="predicted"/>
<dbReference type="RefSeq" id="WP_093211543.1">
    <property type="nucleotide sequence ID" value="NZ_FNFL01000001.1"/>
</dbReference>
<reference evidence="2 3" key="1">
    <citation type="submission" date="2016-10" db="EMBL/GenBank/DDBJ databases">
        <authorList>
            <person name="de Groot N.N."/>
        </authorList>
    </citation>
    <scope>NUCLEOTIDE SEQUENCE [LARGE SCALE GENOMIC DNA]</scope>
    <source>
        <strain evidence="2 3">CGMCC 1.6502</strain>
    </source>
</reference>
<dbReference type="Proteomes" id="UP000198694">
    <property type="component" value="Unassembled WGS sequence"/>
</dbReference>
<feature type="transmembrane region" description="Helical" evidence="1">
    <location>
        <begin position="65"/>
        <end position="91"/>
    </location>
</feature>
<gene>
    <name evidence="2" type="ORF">SAMN05216243_0960</name>
</gene>
<feature type="transmembrane region" description="Helical" evidence="1">
    <location>
        <begin position="112"/>
        <end position="132"/>
    </location>
</feature>
<evidence type="ECO:0000256" key="1">
    <source>
        <dbReference type="SAM" id="Phobius"/>
    </source>
</evidence>
<organism evidence="2 3">
    <name type="scientific">Sediminibacillus albus</name>
    <dbReference type="NCBI Taxonomy" id="407036"/>
    <lineage>
        <taxon>Bacteria</taxon>
        <taxon>Bacillati</taxon>
        <taxon>Bacillota</taxon>
        <taxon>Bacilli</taxon>
        <taxon>Bacillales</taxon>
        <taxon>Bacillaceae</taxon>
        <taxon>Sediminibacillus</taxon>
    </lineage>
</organism>
<keyword evidence="1" id="KW-0812">Transmembrane</keyword>
<name>A0A1G8WRY0_9BACI</name>
<dbReference type="STRING" id="407036.SAMN05216243_0960"/>
<keyword evidence="1" id="KW-0472">Membrane</keyword>
<dbReference type="OrthoDB" id="2943482at2"/>
<sequence length="196" mass="22692">MLLSTVILGWIGILLFAIMAVTFIKLFQHNELGFLHILMALMYAMWLPLPAVLNQQINKDVLQAGMIFGVTYLIMMIVTMTFQAGHIVYITRNGKNSVEEHNNHMMETLSNPFELLANIFKSLWALFLTIAFWQSNNFLMAGLMLLFSLIGFYFLIDRSLVKRIKFLEKFKPNPYLFNVETLCFFLILMVYTSGQL</sequence>
<dbReference type="EMBL" id="FNFL01000001">
    <property type="protein sequence ID" value="SDJ80961.1"/>
    <property type="molecule type" value="Genomic_DNA"/>
</dbReference>
<protein>
    <submittedName>
        <fullName evidence="2">Uncharacterized protein</fullName>
    </submittedName>
</protein>
<feature type="transmembrane region" description="Helical" evidence="1">
    <location>
        <begin position="138"/>
        <end position="155"/>
    </location>
</feature>
<feature type="transmembrane region" description="Helical" evidence="1">
    <location>
        <begin position="34"/>
        <end position="53"/>
    </location>
</feature>
<accession>A0A1G8WRY0</accession>
<feature type="transmembrane region" description="Helical" evidence="1">
    <location>
        <begin position="6"/>
        <end position="27"/>
    </location>
</feature>
<keyword evidence="3" id="KW-1185">Reference proteome</keyword>